<dbReference type="InterPro" id="IPR020617">
    <property type="entry name" value="Thiolase_C"/>
</dbReference>
<dbReference type="InterPro" id="IPR020616">
    <property type="entry name" value="Thiolase_N"/>
</dbReference>
<evidence type="ECO:0000256" key="1">
    <source>
        <dbReference type="ARBA" id="ARBA00010982"/>
    </source>
</evidence>
<keyword evidence="3 5" id="KW-0012">Acyltransferase</keyword>
<dbReference type="PROSITE" id="PS00099">
    <property type="entry name" value="THIOLASE_3"/>
    <property type="match status" value="1"/>
</dbReference>
<feature type="active site" description="Proton acceptor" evidence="4">
    <location>
        <position position="353"/>
    </location>
</feature>
<evidence type="ECO:0000256" key="4">
    <source>
        <dbReference type="PIRSR" id="PIRSR000429-1"/>
    </source>
</evidence>
<dbReference type="FunFam" id="3.40.47.10:FF:000010">
    <property type="entry name" value="Acetyl-CoA acetyltransferase (Thiolase)"/>
    <property type="match status" value="1"/>
</dbReference>
<feature type="active site" description="Acyl-thioester intermediate" evidence="4">
    <location>
        <position position="90"/>
    </location>
</feature>
<dbReference type="SUPFAM" id="SSF53901">
    <property type="entry name" value="Thiolase-like"/>
    <property type="match status" value="2"/>
</dbReference>
<evidence type="ECO:0000313" key="8">
    <source>
        <dbReference type="EMBL" id="PZF74930.1"/>
    </source>
</evidence>
<dbReference type="Pfam" id="PF02803">
    <property type="entry name" value="Thiolase_C"/>
    <property type="match status" value="1"/>
</dbReference>
<dbReference type="InterPro" id="IPR020613">
    <property type="entry name" value="Thiolase_CS"/>
</dbReference>
<feature type="domain" description="Thiolase C-terminal" evidence="7">
    <location>
        <begin position="274"/>
        <end position="395"/>
    </location>
</feature>
<reference evidence="8 9" key="1">
    <citation type="submission" date="2018-06" db="EMBL/GenBank/DDBJ databases">
        <title>Mucibacter soli gen. nov., sp. nov., a new member of the family Chitinophagaceae producing mucin.</title>
        <authorList>
            <person name="Kim M.-K."/>
            <person name="Park S."/>
            <person name="Kim T.-S."/>
            <person name="Joung Y."/>
            <person name="Han J.-H."/>
            <person name="Kim S.B."/>
        </authorList>
    </citation>
    <scope>NUCLEOTIDE SEQUENCE [LARGE SCALE GENOMIC DNA]</scope>
    <source>
        <strain evidence="8 9">R1-15</strain>
    </source>
</reference>
<dbReference type="NCBIfam" id="TIGR01930">
    <property type="entry name" value="AcCoA-C-Actrans"/>
    <property type="match status" value="1"/>
</dbReference>
<feature type="domain" description="Thiolase N-terminal" evidence="6">
    <location>
        <begin position="4"/>
        <end position="265"/>
    </location>
</feature>
<protein>
    <submittedName>
        <fullName evidence="8">3-oxoadipyl-CoA thiolase</fullName>
    </submittedName>
</protein>
<proteinExistence type="inferred from homology"/>
<name>A0A2W2AR52_9BACT</name>
<gene>
    <name evidence="8" type="ORF">DN068_01665</name>
</gene>
<dbReference type="PROSITE" id="PS00737">
    <property type="entry name" value="THIOLASE_2"/>
    <property type="match status" value="1"/>
</dbReference>
<evidence type="ECO:0000259" key="7">
    <source>
        <dbReference type="Pfam" id="PF02803"/>
    </source>
</evidence>
<dbReference type="InterPro" id="IPR002155">
    <property type="entry name" value="Thiolase"/>
</dbReference>
<comment type="similarity">
    <text evidence="1 5">Belongs to the thiolase-like superfamily. Thiolase family.</text>
</comment>
<evidence type="ECO:0000256" key="3">
    <source>
        <dbReference type="ARBA" id="ARBA00023315"/>
    </source>
</evidence>
<dbReference type="InterPro" id="IPR020615">
    <property type="entry name" value="Thiolase_acyl_enz_int_AS"/>
</dbReference>
<dbReference type="CDD" id="cd00751">
    <property type="entry name" value="thiolase"/>
    <property type="match status" value="1"/>
</dbReference>
<dbReference type="AlphaFoldDB" id="A0A2W2AR52"/>
<dbReference type="PIRSF" id="PIRSF000429">
    <property type="entry name" value="Ac-CoA_Ac_transf"/>
    <property type="match status" value="1"/>
</dbReference>
<feature type="active site" description="Proton acceptor" evidence="4">
    <location>
        <position position="383"/>
    </location>
</feature>
<dbReference type="PROSITE" id="PS00098">
    <property type="entry name" value="THIOLASE_1"/>
    <property type="match status" value="1"/>
</dbReference>
<dbReference type="InterPro" id="IPR016039">
    <property type="entry name" value="Thiolase-like"/>
</dbReference>
<sequence>MKEVFIVDFQRTPVGKYGGLLSGIRPDDLAAATIAALMQRNETLPATDVDEVIFGCANQSGEDNRNVARFASLLGGLPITVPAYTVNRLCASGMQSVMNGFAQIMTGAAEVVIAGGVESMSRAPYVIPKAQKPFDRGLEIVDTTLGSRFMNPKMHENYGPYSMGETGENVAERWQVNRERQDAFALQSHEKYFAAWNAGKFNEELIAAPEFLKKEMTNPIDEGARPGTSLEKLAALKPVFREGGSLTAGNSSGINDGASAILLASGEAVKRYGLKPIAKIIASASAGVHPDIMGTGPIPATQKLLKQTGLSVADIDLFEINEAYAVQVLVCADELGIEPEKLNVNGGAIAIGHPLGTSGNRITGHLALELRRRNARYGIATMCVGVGQGTAILIENLTQS</sequence>
<accession>A0A2W2AR52</accession>
<dbReference type="OrthoDB" id="9764892at2"/>
<dbReference type="PANTHER" id="PTHR18919">
    <property type="entry name" value="ACETYL-COA C-ACYLTRANSFERASE"/>
    <property type="match status" value="1"/>
</dbReference>
<comment type="caution">
    <text evidence="8">The sequence shown here is derived from an EMBL/GenBank/DDBJ whole genome shotgun (WGS) entry which is preliminary data.</text>
</comment>
<evidence type="ECO:0000256" key="2">
    <source>
        <dbReference type="ARBA" id="ARBA00022679"/>
    </source>
</evidence>
<evidence type="ECO:0000313" key="9">
    <source>
        <dbReference type="Proteomes" id="UP000248745"/>
    </source>
</evidence>
<dbReference type="GO" id="GO:0003988">
    <property type="term" value="F:acetyl-CoA C-acyltransferase activity"/>
    <property type="evidence" value="ECO:0007669"/>
    <property type="project" value="UniProtKB-ARBA"/>
</dbReference>
<dbReference type="EMBL" id="QKTW01000002">
    <property type="protein sequence ID" value="PZF74930.1"/>
    <property type="molecule type" value="Genomic_DNA"/>
</dbReference>
<dbReference type="Gene3D" id="3.40.47.10">
    <property type="match status" value="1"/>
</dbReference>
<evidence type="ECO:0000259" key="6">
    <source>
        <dbReference type="Pfam" id="PF00108"/>
    </source>
</evidence>
<dbReference type="Proteomes" id="UP000248745">
    <property type="component" value="Unassembled WGS sequence"/>
</dbReference>
<keyword evidence="9" id="KW-1185">Reference proteome</keyword>
<dbReference type="Pfam" id="PF00108">
    <property type="entry name" value="Thiolase_N"/>
    <property type="match status" value="1"/>
</dbReference>
<organism evidence="8 9">
    <name type="scientific">Taibaiella soli</name>
    <dbReference type="NCBI Taxonomy" id="1649169"/>
    <lineage>
        <taxon>Bacteria</taxon>
        <taxon>Pseudomonadati</taxon>
        <taxon>Bacteroidota</taxon>
        <taxon>Chitinophagia</taxon>
        <taxon>Chitinophagales</taxon>
        <taxon>Chitinophagaceae</taxon>
        <taxon>Taibaiella</taxon>
    </lineage>
</organism>
<dbReference type="InterPro" id="IPR020610">
    <property type="entry name" value="Thiolase_AS"/>
</dbReference>
<dbReference type="PANTHER" id="PTHR18919:SF107">
    <property type="entry name" value="ACETYL-COA ACETYLTRANSFERASE, CYTOSOLIC"/>
    <property type="match status" value="1"/>
</dbReference>
<keyword evidence="2 5" id="KW-0808">Transferase</keyword>
<dbReference type="RefSeq" id="WP_110997136.1">
    <property type="nucleotide sequence ID" value="NZ_QKTW01000002.1"/>
</dbReference>
<evidence type="ECO:0000256" key="5">
    <source>
        <dbReference type="RuleBase" id="RU003557"/>
    </source>
</evidence>